<dbReference type="EMBL" id="AAHCZA010000008">
    <property type="protein sequence ID" value="EBU7231817.1"/>
    <property type="molecule type" value="Genomic_DNA"/>
</dbReference>
<organism evidence="2">
    <name type="scientific">Salmonella enterica subsp. enterica serovar Tennessee</name>
    <dbReference type="NCBI Taxonomy" id="143221"/>
    <lineage>
        <taxon>Bacteria</taxon>
        <taxon>Pseudomonadati</taxon>
        <taxon>Pseudomonadota</taxon>
        <taxon>Gammaproteobacteria</taxon>
        <taxon>Enterobacterales</taxon>
        <taxon>Enterobacteriaceae</taxon>
        <taxon>Salmonella</taxon>
    </lineage>
</organism>
<reference evidence="2" key="1">
    <citation type="submission" date="2018-07" db="EMBL/GenBank/DDBJ databases">
        <authorList>
            <person name="Ashton P.M."/>
            <person name="Dallman T."/>
            <person name="Nair S."/>
            <person name="De Pinna E."/>
            <person name="Peters T."/>
            <person name="Grant K."/>
        </authorList>
    </citation>
    <scope>NUCLEOTIDE SEQUENCE</scope>
    <source>
        <strain evidence="1">176244</strain>
        <strain evidence="2">365393</strain>
    </source>
</reference>
<proteinExistence type="predicted"/>
<accession>A0A5U6G8G6</accession>
<protein>
    <submittedName>
        <fullName evidence="2">Uncharacterized protein</fullName>
    </submittedName>
</protein>
<evidence type="ECO:0000313" key="1">
    <source>
        <dbReference type="EMBL" id="EBU7231817.1"/>
    </source>
</evidence>
<dbReference type="AlphaFoldDB" id="A0A5U6G8G6"/>
<gene>
    <name evidence="2" type="ORF">CC786_13085</name>
    <name evidence="1" type="ORF">DKV27_08395</name>
</gene>
<comment type="caution">
    <text evidence="2">The sequence shown here is derived from an EMBL/GenBank/DDBJ whole genome shotgun (WGS) entry which is preliminary data.</text>
</comment>
<name>A0A5U6G8G6_SALET</name>
<sequence length="75" mass="8266">MQQVHGFACVRLSRSGRAPPELARIQIGHATALKPTHKAGRRGGESIARQSGYITVVKLVTSSENRYCTCSKFFF</sequence>
<dbReference type="EMBL" id="AAMJRG010000013">
    <property type="protein sequence ID" value="EDI0529306.1"/>
    <property type="molecule type" value="Genomic_DNA"/>
</dbReference>
<evidence type="ECO:0000313" key="2">
    <source>
        <dbReference type="EMBL" id="EDI0529306.1"/>
    </source>
</evidence>